<dbReference type="VEuPathDB" id="FungiDB:SCHCODRAFT_02541962"/>
<dbReference type="InParanoid" id="D8Q573"/>
<keyword evidence="6" id="KW-1185">Reference proteome</keyword>
<dbReference type="Pfam" id="PF24883">
    <property type="entry name" value="NPHP3_N"/>
    <property type="match status" value="1"/>
</dbReference>
<dbReference type="VEuPathDB" id="FungiDB:SCHCODRAFT_02693399"/>
<dbReference type="eggNOG" id="ENOG502QW67">
    <property type="taxonomic scope" value="Eukaryota"/>
</dbReference>
<name>D8Q573_SCHCM</name>
<feature type="compositionally biased region" description="Pro residues" evidence="2">
    <location>
        <begin position="103"/>
        <end position="128"/>
    </location>
</feature>
<dbReference type="Pfam" id="PF17109">
    <property type="entry name" value="Goodbye"/>
    <property type="match status" value="1"/>
</dbReference>
<dbReference type="InterPro" id="IPR031350">
    <property type="entry name" value="Goodbye_dom"/>
</dbReference>
<dbReference type="Proteomes" id="UP000007431">
    <property type="component" value="Unassembled WGS sequence"/>
</dbReference>
<dbReference type="InterPro" id="IPR056884">
    <property type="entry name" value="NPHP3-like_N"/>
</dbReference>
<evidence type="ECO:0000256" key="1">
    <source>
        <dbReference type="ARBA" id="ARBA00022737"/>
    </source>
</evidence>
<organism evidence="6">
    <name type="scientific">Schizophyllum commune (strain H4-8 / FGSC 9210)</name>
    <name type="common">Split gill fungus</name>
    <dbReference type="NCBI Taxonomy" id="578458"/>
    <lineage>
        <taxon>Eukaryota</taxon>
        <taxon>Fungi</taxon>
        <taxon>Dikarya</taxon>
        <taxon>Basidiomycota</taxon>
        <taxon>Agaricomycotina</taxon>
        <taxon>Agaricomycetes</taxon>
        <taxon>Agaricomycetidae</taxon>
        <taxon>Agaricales</taxon>
        <taxon>Schizophyllaceae</taxon>
        <taxon>Schizophyllum</taxon>
    </lineage>
</organism>
<feature type="domain" description="Fungal STAND N-terminal Goodbye" evidence="3">
    <location>
        <begin position="198"/>
        <end position="289"/>
    </location>
</feature>
<feature type="region of interest" description="Disordered" evidence="2">
    <location>
        <begin position="100"/>
        <end position="166"/>
    </location>
</feature>
<accession>D8Q573</accession>
<feature type="domain" description="Nephrocystin 3-like N-terminal" evidence="4">
    <location>
        <begin position="486"/>
        <end position="583"/>
    </location>
</feature>
<dbReference type="AlphaFoldDB" id="D8Q573"/>
<proteinExistence type="predicted"/>
<keyword evidence="1" id="KW-0677">Repeat</keyword>
<dbReference type="OMA" id="PPCVSIN"/>
<gene>
    <name evidence="5" type="ORF">SCHCODRAFT_257219</name>
</gene>
<sequence length="760" mass="82206">MTTPTFSATGATVTIASPTTTVTVNAGSTTTTITVAPATNDGATRIQRPVSPPSASGAGWYKRLRRLRRLIPNRRSLDHLKSQNVAGNNLSAALPAVANYAPEPQPTPKLRPAPAPLPQPALQHPPVPERTSFPKSTPAPPPSDTSSNKTAGYPTLSVPTSISGKSPDLSTHVYSTAQVQPSIIASPLPPDALMVELWDEAIAHYEGQTGHSLSDTGSLNSKEAITAYIDEHAPQTGVKDAAVNLLPIARIVGSLCDPIGNLVSTAFPGAGVVFSAIGILVKATISVHDELEAACLAFKTIDLDLRIIKPIPAAEMDDTLRKVSVEILAQVLAVLALITKLRKEAKIKMWLRKLYDPDSEVSGAMENLRGLTNMHHHSMAALTHGTTSKLLVMLKDAIADAAQERDHIRMYLECITKVAQEIYGMVGDNRGLLESIQDALLQHMTVVTRSIDRFGKENDLCRRSWLNYPNSSSKLNALLGNRHPTTGSWFLDGPKFAALKAGSCKSLLVHGKAFCGKSTLMAAANRDLRASCLCTGVDAVVLVHLFDVVNVMQQERNLASLLSSLLCQLALANQDALKELLRFRTLEHLFPSPAQIIMSSSQVSRDIETLLNSKFAAGGALASASGDDEQQIRKEVLSKADGNFLWTVLFLRDLESVVDVPSLLSGRIKAVPETVDQLYTERLESFPSVDRENVRRLLMWVVLSYSDFSTEEFARLLCFDYSGARPEYRFKPNSPETAVTLVGSTLMMIPSTSNLTSPTT</sequence>
<dbReference type="HOGENOM" id="CLU_366879_0_0_1"/>
<feature type="compositionally biased region" description="Polar residues" evidence="2">
    <location>
        <begin position="157"/>
        <end position="166"/>
    </location>
</feature>
<evidence type="ECO:0000256" key="2">
    <source>
        <dbReference type="SAM" id="MobiDB-lite"/>
    </source>
</evidence>
<evidence type="ECO:0000259" key="3">
    <source>
        <dbReference type="Pfam" id="PF17109"/>
    </source>
</evidence>
<evidence type="ECO:0000313" key="5">
    <source>
        <dbReference type="EMBL" id="EFI97357.1"/>
    </source>
</evidence>
<dbReference type="EMBL" id="GL377306">
    <property type="protein sequence ID" value="EFI97357.1"/>
    <property type="molecule type" value="Genomic_DNA"/>
</dbReference>
<dbReference type="PANTHER" id="PTHR10039">
    <property type="entry name" value="AMELOGENIN"/>
    <property type="match status" value="1"/>
</dbReference>
<reference evidence="5 6" key="1">
    <citation type="journal article" date="2010" name="Nat. Biotechnol.">
        <title>Genome sequence of the model mushroom Schizophyllum commune.</title>
        <authorList>
            <person name="Ohm R.A."/>
            <person name="de Jong J.F."/>
            <person name="Lugones L.G."/>
            <person name="Aerts A."/>
            <person name="Kothe E."/>
            <person name="Stajich J.E."/>
            <person name="de Vries R.P."/>
            <person name="Record E."/>
            <person name="Levasseur A."/>
            <person name="Baker S.E."/>
            <person name="Bartholomew K.A."/>
            <person name="Coutinho P.M."/>
            <person name="Erdmann S."/>
            <person name="Fowler T.J."/>
            <person name="Gathman A.C."/>
            <person name="Lombard V."/>
            <person name="Henrissat B."/>
            <person name="Knabe N."/>
            <person name="Kuees U."/>
            <person name="Lilly W.W."/>
            <person name="Lindquist E."/>
            <person name="Lucas S."/>
            <person name="Magnuson J.K."/>
            <person name="Piumi F."/>
            <person name="Raudaskoski M."/>
            <person name="Salamov A."/>
            <person name="Schmutz J."/>
            <person name="Schwarze F.W.M.R."/>
            <person name="vanKuyk P.A."/>
            <person name="Horton J.S."/>
            <person name="Grigoriev I.V."/>
            <person name="Woesten H.A.B."/>
        </authorList>
    </citation>
    <scope>NUCLEOTIDE SEQUENCE [LARGE SCALE GENOMIC DNA]</scope>
    <source>
        <strain evidence="6">H4-8 / FGSC 9210</strain>
    </source>
</reference>
<evidence type="ECO:0000259" key="4">
    <source>
        <dbReference type="Pfam" id="PF24883"/>
    </source>
</evidence>
<evidence type="ECO:0000313" key="6">
    <source>
        <dbReference type="Proteomes" id="UP000007431"/>
    </source>
</evidence>
<protein>
    <submittedName>
        <fullName evidence="5">Uncharacterized protein</fullName>
    </submittedName>
</protein>
<dbReference type="PANTHER" id="PTHR10039:SF16">
    <property type="entry name" value="GPI INOSITOL-DEACYLASE"/>
    <property type="match status" value="1"/>
</dbReference>